<feature type="domain" description="YdbS-like PH" evidence="1">
    <location>
        <begin position="424"/>
        <end position="497"/>
    </location>
</feature>
<dbReference type="KEGG" id="slx:SLAV_08410"/>
<evidence type="ECO:0000313" key="3">
    <source>
        <dbReference type="Proteomes" id="UP000231791"/>
    </source>
</evidence>
<dbReference type="PANTHER" id="PTHR34473">
    <property type="entry name" value="UPF0699 TRANSMEMBRANE PROTEIN YDBS"/>
    <property type="match status" value="1"/>
</dbReference>
<accession>A0A2K8PCT2</accession>
<dbReference type="AlphaFoldDB" id="A0A2K8PCT2"/>
<dbReference type="EMBL" id="CP024985">
    <property type="protein sequence ID" value="ATZ23553.1"/>
    <property type="molecule type" value="Genomic_DNA"/>
</dbReference>
<protein>
    <submittedName>
        <fullName evidence="2">Bacterial membrane flanked domain protein</fullName>
    </submittedName>
</protein>
<feature type="domain" description="YdbS-like PH" evidence="1">
    <location>
        <begin position="79"/>
        <end position="158"/>
    </location>
</feature>
<dbReference type="Proteomes" id="UP000231791">
    <property type="component" value="Chromosome"/>
</dbReference>
<dbReference type="OrthoDB" id="4121259at2"/>
<evidence type="ECO:0000313" key="2">
    <source>
        <dbReference type="EMBL" id="ATZ23553.1"/>
    </source>
</evidence>
<gene>
    <name evidence="2" type="ORF">SLAV_08410</name>
</gene>
<sequence>MTPDSAVRPADQTETDEWGRLNPRLFLVNLSVVATPLATFAATTVLTGGEINLQVLITCASFLITCLVIAGISVMRLITTRYRITDDRVELHKGRFFRSERSIPVDRIRSVDLTANPLHRVFGLTSLKIATGDQATSGGGLSLDGLSVHDAEELRRRLSELRHARQGLATADPDDDATLARLDWAWLRYAPLTLWGVGGVFIAVGSVYRTLHEMKVDPLELGVVKDLEERFGSLPLWYGILLTLAVIVVIGVAGSTATFIEGWGGYHLDRPETGLLRVRRGLLITRSVSIEEQRLRGAEVAEPLLLRWAGGARLKAVASGLGDEDENSSRSRLTPPVPRALAQSIAADVLGERVSPTTEAQLAPHPRAALRRRLNRALIWSVLIAAPLVGLGLWLTPVLVHTGWITAVVLFCAGAAFAFDAYRSLGHAVHGPYLVTRSGTFTRRTAALQRDGIIGWTITRSAFQRRAGLLTLGAATAAGSGVYKVRDVAVSDGLALAEDAVPGLLAPFVERAPARH</sequence>
<dbReference type="InterPro" id="IPR014529">
    <property type="entry name" value="UCP026631"/>
</dbReference>
<name>A0A2K8PCT2_STRLA</name>
<proteinExistence type="predicted"/>
<organism evidence="2 3">
    <name type="scientific">Streptomyces lavendulae subsp. lavendulae</name>
    <dbReference type="NCBI Taxonomy" id="58340"/>
    <lineage>
        <taxon>Bacteria</taxon>
        <taxon>Bacillati</taxon>
        <taxon>Actinomycetota</taxon>
        <taxon>Actinomycetes</taxon>
        <taxon>Kitasatosporales</taxon>
        <taxon>Streptomycetaceae</taxon>
        <taxon>Streptomyces</taxon>
    </lineage>
</organism>
<reference evidence="2 3" key="1">
    <citation type="submission" date="2017-11" db="EMBL/GenBank/DDBJ databases">
        <title>Complete genome sequence of Streptomyces lavendulae subsp. lavendulae CCM 3239 (formerly 'Streptomyces aureofaciens CCM 3239'), the producer of the angucycline-type antibiotic auricin.</title>
        <authorList>
            <person name="Busche T."/>
            <person name="Novakova R."/>
            <person name="Al'Dilaimi A."/>
            <person name="Homerova D."/>
            <person name="Feckova L."/>
            <person name="Rezuchova B."/>
            <person name="Mingyar E."/>
            <person name="Csolleiova D."/>
            <person name="Bekeova C."/>
            <person name="Winkler A."/>
            <person name="Sevcikova B."/>
            <person name="Kalinowski J."/>
            <person name="Kormanec J."/>
            <person name="Ruckert C."/>
        </authorList>
    </citation>
    <scope>NUCLEOTIDE SEQUENCE [LARGE SCALE GENOMIC DNA]</scope>
    <source>
        <strain evidence="2 3">CCM 3239</strain>
    </source>
</reference>
<dbReference type="GeneID" id="49382758"/>
<dbReference type="PIRSF" id="PIRSF026631">
    <property type="entry name" value="UCP026631"/>
    <property type="match status" value="1"/>
</dbReference>
<dbReference type="Pfam" id="PF03703">
    <property type="entry name" value="bPH_2"/>
    <property type="match status" value="2"/>
</dbReference>
<evidence type="ECO:0000259" key="1">
    <source>
        <dbReference type="Pfam" id="PF03703"/>
    </source>
</evidence>
<dbReference type="PANTHER" id="PTHR34473:SF2">
    <property type="entry name" value="UPF0699 TRANSMEMBRANE PROTEIN YDBT"/>
    <property type="match status" value="1"/>
</dbReference>
<dbReference type="InterPro" id="IPR005182">
    <property type="entry name" value="YdbS-like_PH"/>
</dbReference>
<dbReference type="RefSeq" id="WP_037688210.1">
    <property type="nucleotide sequence ID" value="NZ_CP024985.1"/>
</dbReference>
<keyword evidence="3" id="KW-1185">Reference proteome</keyword>